<keyword evidence="3" id="KW-0408">Iron</keyword>
<dbReference type="GO" id="GO:0051537">
    <property type="term" value="F:2 iron, 2 sulfur cluster binding"/>
    <property type="evidence" value="ECO:0007669"/>
    <property type="project" value="UniProtKB-KW"/>
</dbReference>
<accession>A0CKG5</accession>
<proteinExistence type="predicted"/>
<keyword evidence="7" id="KW-1185">Reference proteome</keyword>
<dbReference type="Proteomes" id="UP000000600">
    <property type="component" value="Unassembled WGS sequence"/>
</dbReference>
<dbReference type="RefSeq" id="XP_001438679.1">
    <property type="nucleotide sequence ID" value="XM_001438642.1"/>
</dbReference>
<dbReference type="KEGG" id="ptm:GSPATT00000996001"/>
<keyword evidence="2" id="KW-0479">Metal-binding</keyword>
<evidence type="ECO:0000256" key="4">
    <source>
        <dbReference type="ARBA" id="ARBA00023014"/>
    </source>
</evidence>
<name>A0CKG5_PARTE</name>
<evidence type="ECO:0000313" key="6">
    <source>
        <dbReference type="EMBL" id="CAK71282.1"/>
    </source>
</evidence>
<evidence type="ECO:0000313" key="7">
    <source>
        <dbReference type="Proteomes" id="UP000000600"/>
    </source>
</evidence>
<dbReference type="Gene3D" id="2.102.10.10">
    <property type="entry name" value="Rieske [2Fe-2S] iron-sulphur domain"/>
    <property type="match status" value="1"/>
</dbReference>
<dbReference type="PROSITE" id="PS51296">
    <property type="entry name" value="RIESKE"/>
    <property type="match status" value="1"/>
</dbReference>
<dbReference type="GO" id="GO:0046872">
    <property type="term" value="F:metal ion binding"/>
    <property type="evidence" value="ECO:0007669"/>
    <property type="project" value="UniProtKB-KW"/>
</dbReference>
<dbReference type="InParanoid" id="A0CKG5"/>
<protein>
    <recommendedName>
        <fullName evidence="5">Rieske domain-containing protein</fullName>
    </recommendedName>
</protein>
<dbReference type="HOGENOM" id="CLU_2325255_0_0_1"/>
<dbReference type="OrthoDB" id="10378467at2759"/>
<evidence type="ECO:0000259" key="5">
    <source>
        <dbReference type="PROSITE" id="PS51296"/>
    </source>
</evidence>
<dbReference type="EMBL" id="CT868096">
    <property type="protein sequence ID" value="CAK71282.1"/>
    <property type="molecule type" value="Genomic_DNA"/>
</dbReference>
<dbReference type="Pfam" id="PF00355">
    <property type="entry name" value="Rieske"/>
    <property type="match status" value="1"/>
</dbReference>
<dbReference type="InterPro" id="IPR036922">
    <property type="entry name" value="Rieske_2Fe-2S_sf"/>
</dbReference>
<dbReference type="STRING" id="5888.A0CKG5"/>
<keyword evidence="1" id="KW-0001">2Fe-2S</keyword>
<reference evidence="6 7" key="1">
    <citation type="journal article" date="2006" name="Nature">
        <title>Global trends of whole-genome duplications revealed by the ciliate Paramecium tetraurelia.</title>
        <authorList>
            <consortium name="Genoscope"/>
            <person name="Aury J.-M."/>
            <person name="Jaillon O."/>
            <person name="Duret L."/>
            <person name="Noel B."/>
            <person name="Jubin C."/>
            <person name="Porcel B.M."/>
            <person name="Segurens B."/>
            <person name="Daubin V."/>
            <person name="Anthouard V."/>
            <person name="Aiach N."/>
            <person name="Arnaiz O."/>
            <person name="Billaut A."/>
            <person name="Beisson J."/>
            <person name="Blanc I."/>
            <person name="Bouhouche K."/>
            <person name="Camara F."/>
            <person name="Duharcourt S."/>
            <person name="Guigo R."/>
            <person name="Gogendeau D."/>
            <person name="Katinka M."/>
            <person name="Keller A.-M."/>
            <person name="Kissmehl R."/>
            <person name="Klotz C."/>
            <person name="Koll F."/>
            <person name="Le Moue A."/>
            <person name="Lepere C."/>
            <person name="Malinsky S."/>
            <person name="Nowacki M."/>
            <person name="Nowak J.K."/>
            <person name="Plattner H."/>
            <person name="Poulain J."/>
            <person name="Ruiz F."/>
            <person name="Serrano V."/>
            <person name="Zagulski M."/>
            <person name="Dessen P."/>
            <person name="Betermier M."/>
            <person name="Weissenbach J."/>
            <person name="Scarpelli C."/>
            <person name="Schachter V."/>
            <person name="Sperling L."/>
            <person name="Meyer E."/>
            <person name="Cohen J."/>
            <person name="Wincker P."/>
        </authorList>
    </citation>
    <scope>NUCLEOTIDE SEQUENCE [LARGE SCALE GENOMIC DNA]</scope>
    <source>
        <strain evidence="6 7">Stock d4-2</strain>
    </source>
</reference>
<dbReference type="AlphaFoldDB" id="A0CKG5"/>
<evidence type="ECO:0000256" key="3">
    <source>
        <dbReference type="ARBA" id="ARBA00023004"/>
    </source>
</evidence>
<dbReference type="InterPro" id="IPR017941">
    <property type="entry name" value="Rieske_2Fe-2S"/>
</dbReference>
<sequence length="99" mass="11325">MRYKGKIYAFGSLCPYDLETDLSVGICFGDKLDCPKHGCQFNITNVMVEGPPSIDNLPKFGVKENEDSIEVYAPLIVSKKIIPQHHFRDYNNQRKVIIY</sequence>
<evidence type="ECO:0000256" key="1">
    <source>
        <dbReference type="ARBA" id="ARBA00022714"/>
    </source>
</evidence>
<gene>
    <name evidence="6" type="ORF">GSPATT00000996001</name>
</gene>
<dbReference type="SUPFAM" id="SSF50022">
    <property type="entry name" value="ISP domain"/>
    <property type="match status" value="1"/>
</dbReference>
<dbReference type="GeneID" id="5024464"/>
<keyword evidence="4" id="KW-0411">Iron-sulfur</keyword>
<evidence type="ECO:0000256" key="2">
    <source>
        <dbReference type="ARBA" id="ARBA00022723"/>
    </source>
</evidence>
<feature type="domain" description="Rieske" evidence="5">
    <location>
        <begin position="1"/>
        <end position="71"/>
    </location>
</feature>
<organism evidence="6 7">
    <name type="scientific">Paramecium tetraurelia</name>
    <dbReference type="NCBI Taxonomy" id="5888"/>
    <lineage>
        <taxon>Eukaryota</taxon>
        <taxon>Sar</taxon>
        <taxon>Alveolata</taxon>
        <taxon>Ciliophora</taxon>
        <taxon>Intramacronucleata</taxon>
        <taxon>Oligohymenophorea</taxon>
        <taxon>Peniculida</taxon>
        <taxon>Parameciidae</taxon>
        <taxon>Paramecium</taxon>
    </lineage>
</organism>